<dbReference type="GO" id="GO:0030659">
    <property type="term" value="C:cytoplasmic vesicle membrane"/>
    <property type="evidence" value="ECO:0007669"/>
    <property type="project" value="UniProtKB-SubCell"/>
</dbReference>
<feature type="compositionally biased region" description="Gly residues" evidence="8">
    <location>
        <begin position="254"/>
        <end position="264"/>
    </location>
</feature>
<reference evidence="11" key="1">
    <citation type="submission" date="2018-10" db="EMBL/GenBank/DDBJ databases">
        <title>De novo assembly of a Great Dane genome.</title>
        <authorList>
            <person name="Kidd J.M."/>
            <person name="Pendleton A.L."/>
            <person name="Shen F."/>
            <person name="Emery S."/>
        </authorList>
    </citation>
    <scope>NUCLEOTIDE SEQUENCE [LARGE SCALE GENOMIC DNA]</scope>
    <source>
        <strain evidence="11">Great Dane</strain>
    </source>
</reference>
<evidence type="ECO:0000313" key="12">
    <source>
        <dbReference type="Proteomes" id="UP000694542"/>
    </source>
</evidence>
<gene>
    <name evidence="11" type="primary">SNX2</name>
</gene>
<keyword evidence="9" id="KW-1133">Transmembrane helix</keyword>
<evidence type="ECO:0000256" key="7">
    <source>
        <dbReference type="ARBA" id="ARBA00023329"/>
    </source>
</evidence>
<feature type="compositionally biased region" description="Low complexity" evidence="8">
    <location>
        <begin position="265"/>
        <end position="284"/>
    </location>
</feature>
<dbReference type="Pfam" id="PF00787">
    <property type="entry name" value="PX"/>
    <property type="match status" value="1"/>
</dbReference>
<dbReference type="InterPro" id="IPR036871">
    <property type="entry name" value="PX_dom_sf"/>
</dbReference>
<dbReference type="InterPro" id="IPR052467">
    <property type="entry name" value="Sorting_nexin_PX-domain"/>
</dbReference>
<evidence type="ECO:0000256" key="9">
    <source>
        <dbReference type="SAM" id="Phobius"/>
    </source>
</evidence>
<feature type="compositionally biased region" description="Basic and acidic residues" evidence="8">
    <location>
        <begin position="552"/>
        <end position="563"/>
    </location>
</feature>
<feature type="compositionally biased region" description="Pro residues" evidence="8">
    <location>
        <begin position="583"/>
        <end position="592"/>
    </location>
</feature>
<dbReference type="CDD" id="cd06880">
    <property type="entry name" value="PX_SNX22"/>
    <property type="match status" value="1"/>
</dbReference>
<dbReference type="AlphaFoldDB" id="A0A8C0QLR0"/>
<evidence type="ECO:0000256" key="6">
    <source>
        <dbReference type="ARBA" id="ARBA00023136"/>
    </source>
</evidence>
<dbReference type="Gene3D" id="3.30.1520.10">
    <property type="entry name" value="Phox-like domain"/>
    <property type="match status" value="1"/>
</dbReference>
<name>A0A8C0QLR0_CANLF</name>
<dbReference type="PANTHER" id="PTHR15813:SF10">
    <property type="entry name" value="SORTING NEXIN-24"/>
    <property type="match status" value="1"/>
</dbReference>
<evidence type="ECO:0000256" key="5">
    <source>
        <dbReference type="ARBA" id="ARBA00023121"/>
    </source>
</evidence>
<dbReference type="GO" id="GO:0015031">
    <property type="term" value="P:protein transport"/>
    <property type="evidence" value="ECO:0007669"/>
    <property type="project" value="UniProtKB-KW"/>
</dbReference>
<dbReference type="PANTHER" id="PTHR15813">
    <property type="entry name" value="SORTING NEXIN-22 AND 24"/>
    <property type="match status" value="1"/>
</dbReference>
<feature type="compositionally biased region" description="Gly residues" evidence="8">
    <location>
        <begin position="285"/>
        <end position="304"/>
    </location>
</feature>
<evidence type="ECO:0000256" key="8">
    <source>
        <dbReference type="SAM" id="MobiDB-lite"/>
    </source>
</evidence>
<evidence type="ECO:0000256" key="4">
    <source>
        <dbReference type="ARBA" id="ARBA00022927"/>
    </source>
</evidence>
<keyword evidence="5" id="KW-0446">Lipid-binding</keyword>
<evidence type="ECO:0000256" key="3">
    <source>
        <dbReference type="ARBA" id="ARBA00022448"/>
    </source>
</evidence>
<accession>A0A8C0QLR0</accession>
<dbReference type="GO" id="GO:0035091">
    <property type="term" value="F:phosphatidylinositol binding"/>
    <property type="evidence" value="ECO:0007669"/>
    <property type="project" value="InterPro"/>
</dbReference>
<feature type="region of interest" description="Disordered" evidence="8">
    <location>
        <begin position="198"/>
        <end position="364"/>
    </location>
</feature>
<feature type="transmembrane region" description="Helical" evidence="9">
    <location>
        <begin position="171"/>
        <end position="191"/>
    </location>
</feature>
<organism evidence="11 12">
    <name type="scientific">Canis lupus familiaris</name>
    <name type="common">Dog</name>
    <name type="synonym">Canis familiaris</name>
    <dbReference type="NCBI Taxonomy" id="9615"/>
    <lineage>
        <taxon>Eukaryota</taxon>
        <taxon>Metazoa</taxon>
        <taxon>Chordata</taxon>
        <taxon>Craniata</taxon>
        <taxon>Vertebrata</taxon>
        <taxon>Euteleostomi</taxon>
        <taxon>Mammalia</taxon>
        <taxon>Eutheria</taxon>
        <taxon>Laurasiatheria</taxon>
        <taxon>Carnivora</taxon>
        <taxon>Caniformia</taxon>
        <taxon>Canidae</taxon>
        <taxon>Canis</taxon>
    </lineage>
</organism>
<comment type="similarity">
    <text evidence="2">Belongs to the sorting nexin family.</text>
</comment>
<proteinExistence type="inferred from homology"/>
<evidence type="ECO:0000259" key="10">
    <source>
        <dbReference type="PROSITE" id="PS50195"/>
    </source>
</evidence>
<dbReference type="Proteomes" id="UP000694542">
    <property type="component" value="Chromosome 11"/>
</dbReference>
<protein>
    <submittedName>
        <fullName evidence="11">Sorting nexin 2</fullName>
    </submittedName>
</protein>
<keyword evidence="4" id="KW-0653">Protein transport</keyword>
<evidence type="ECO:0000256" key="1">
    <source>
        <dbReference type="ARBA" id="ARBA00004180"/>
    </source>
</evidence>
<dbReference type="InterPro" id="IPR001683">
    <property type="entry name" value="PX_dom"/>
</dbReference>
<feature type="compositionally biased region" description="Basic residues" evidence="8">
    <location>
        <begin position="201"/>
        <end position="212"/>
    </location>
</feature>
<sequence length="592" mass="64384">MCWDGAGRQKRKGGLVTGHSCLLRQGVPSGRSQSCKCVAWRMGLQTPLSRKAFAVHIRQVLEAKGLILLFSLTQELSINFRVYQVAVPPASSADACGPKPQCPRPTFPSPTSHFPSFYSAPSTHPRRTLRVYKGNLVIKLPQVELHRLGHFRLFGPGPTGRFWPSSAFPFSLFRVCVCVCVCVCVFCFLLQSKPATAPPRQHLKTATRKQSVRPRDPRTPGVGVGTASPGPSAETRGTRGASVRPEASRRCQAAGGGAGAGGTRAGRFPAPRPAAARAASAACEGPGGGGRGGAGGAPLLGGLAGLEAPPPPGPARLRRPRAGPGRRAPPRPEPRRARRRRREAGGGRREAGAGRGARPGAELRPLARPPLALRLPAGAAMEVYIPSFRYEESDLERGYTVFKIEVLMNGRKHFVEKRYSEFHALHKKLKKCIKTPEIPSKHVRNWVPKVLEQRRQGLETYLQAVILENEELPKLFLDFLNVRHLPSLPKAESCGSFDEPESEESSKLSHQPVLLFLRDPYVLPAASDFPNVVIEGVLHGIFYPHLQPRKADQKNGRIWNKRDKSTRKPATSTRVSPAGNAAPSPPPPHPRP</sequence>
<keyword evidence="7" id="KW-0968">Cytoplasmic vesicle</keyword>
<feature type="compositionally biased region" description="Basic and acidic residues" evidence="8">
    <location>
        <begin position="343"/>
        <end position="352"/>
    </location>
</feature>
<dbReference type="PROSITE" id="PS50195">
    <property type="entry name" value="PX"/>
    <property type="match status" value="1"/>
</dbReference>
<dbReference type="SUPFAM" id="SSF64268">
    <property type="entry name" value="PX domain"/>
    <property type="match status" value="1"/>
</dbReference>
<keyword evidence="9" id="KW-0812">Transmembrane</keyword>
<evidence type="ECO:0000313" key="11">
    <source>
        <dbReference type="Ensembl" id="ENSCAFP00040009348.1"/>
    </source>
</evidence>
<keyword evidence="3" id="KW-0813">Transport</keyword>
<comment type="subcellular location">
    <subcellularLocation>
        <location evidence="1">Cytoplasmic vesicle membrane</location>
        <topology evidence="1">Peripheral membrane protein</topology>
        <orientation evidence="1">Cytoplasmic side</orientation>
    </subcellularLocation>
</comment>
<evidence type="ECO:0000256" key="2">
    <source>
        <dbReference type="ARBA" id="ARBA00010883"/>
    </source>
</evidence>
<reference evidence="11" key="2">
    <citation type="submission" date="2025-08" db="UniProtKB">
        <authorList>
            <consortium name="Ensembl"/>
        </authorList>
    </citation>
    <scope>IDENTIFICATION</scope>
</reference>
<dbReference type="Ensembl" id="ENSCAFT00040010777.1">
    <property type="protein sequence ID" value="ENSCAFP00040009348.1"/>
    <property type="gene ID" value="ENSCAFG00040005420.1"/>
</dbReference>
<dbReference type="SMART" id="SM00312">
    <property type="entry name" value="PX"/>
    <property type="match status" value="1"/>
</dbReference>
<feature type="region of interest" description="Disordered" evidence="8">
    <location>
        <begin position="552"/>
        <end position="592"/>
    </location>
</feature>
<keyword evidence="6 9" id="KW-0472">Membrane</keyword>
<feature type="domain" description="PX" evidence="10">
    <location>
        <begin position="380"/>
        <end position="505"/>
    </location>
</feature>